<dbReference type="GO" id="GO:0004177">
    <property type="term" value="F:aminopeptidase activity"/>
    <property type="evidence" value="ECO:0007669"/>
    <property type="project" value="UniProtKB-KW"/>
</dbReference>
<dbReference type="Pfam" id="PF07676">
    <property type="entry name" value="PD40"/>
    <property type="match status" value="1"/>
</dbReference>
<dbReference type="SUPFAM" id="SSF53474">
    <property type="entry name" value="alpha/beta-Hydrolases"/>
    <property type="match status" value="1"/>
</dbReference>
<dbReference type="EMBL" id="JFYZ01000008">
    <property type="protein sequence ID" value="EZP82437.1"/>
    <property type="molecule type" value="Genomic_DNA"/>
</dbReference>
<dbReference type="GO" id="GO:0004252">
    <property type="term" value="F:serine-type endopeptidase activity"/>
    <property type="evidence" value="ECO:0007669"/>
    <property type="project" value="TreeGrafter"/>
</dbReference>
<dbReference type="GO" id="GO:0006508">
    <property type="term" value="P:proteolysis"/>
    <property type="evidence" value="ECO:0007669"/>
    <property type="project" value="InterPro"/>
</dbReference>
<dbReference type="InterPro" id="IPR011659">
    <property type="entry name" value="WD40"/>
</dbReference>
<reference evidence="5 6" key="1">
    <citation type="submission" date="2014-03" db="EMBL/GenBank/DDBJ databases">
        <title>Whole genome sequence of Novosphingobium resinovorum KF1.</title>
        <authorList>
            <person name="Gan H.M."/>
            <person name="Gan H.Y."/>
            <person name="Chew T.H."/>
            <person name="Savka M.A."/>
        </authorList>
    </citation>
    <scope>NUCLEOTIDE SEQUENCE [LARGE SCALE GENOMIC DNA]</scope>
    <source>
        <strain evidence="5 6">KF1</strain>
    </source>
</reference>
<evidence type="ECO:0000313" key="5">
    <source>
        <dbReference type="EMBL" id="EZP82437.1"/>
    </source>
</evidence>
<dbReference type="Pfam" id="PF00326">
    <property type="entry name" value="Peptidase_S9"/>
    <property type="match status" value="1"/>
</dbReference>
<keyword evidence="1" id="KW-0378">Hydrolase</keyword>
<accession>A0A031K1F6</accession>
<dbReference type="PANTHER" id="PTHR42776:SF27">
    <property type="entry name" value="DIPEPTIDYL PEPTIDASE FAMILY MEMBER 6"/>
    <property type="match status" value="1"/>
</dbReference>
<evidence type="ECO:0000256" key="2">
    <source>
        <dbReference type="ARBA" id="ARBA00022825"/>
    </source>
</evidence>
<dbReference type="AlphaFoldDB" id="A0A031K1F6"/>
<protein>
    <submittedName>
        <fullName evidence="5">Dipeptidyl aminopeptidases/acylaminoacyl-peptidases-like protein</fullName>
    </submittedName>
</protein>
<dbReference type="InterPro" id="IPR053536">
    <property type="entry name" value="Lasso_peptide_isopeptidase"/>
</dbReference>
<feature type="domain" description="Peptidase S9 prolyl oligopeptidase catalytic" evidence="4">
    <location>
        <begin position="520"/>
        <end position="675"/>
    </location>
</feature>
<keyword evidence="5" id="KW-0031">Aminopeptidase</keyword>
<dbReference type="Gene3D" id="3.40.50.1820">
    <property type="entry name" value="alpha/beta hydrolase"/>
    <property type="match status" value="1"/>
</dbReference>
<dbReference type="NCBIfam" id="NF033523">
    <property type="entry name" value="lasso_peptidase"/>
    <property type="match status" value="1"/>
</dbReference>
<evidence type="ECO:0000259" key="4">
    <source>
        <dbReference type="Pfam" id="PF00326"/>
    </source>
</evidence>
<name>A0A031K1F6_9SPHN</name>
<proteinExistence type="predicted"/>
<evidence type="ECO:0000256" key="1">
    <source>
        <dbReference type="ARBA" id="ARBA00022801"/>
    </source>
</evidence>
<evidence type="ECO:0000256" key="3">
    <source>
        <dbReference type="SAM" id="MobiDB-lite"/>
    </source>
</evidence>
<gene>
    <name evidence="5" type="ORF">BV97_01934</name>
</gene>
<comment type="caution">
    <text evidence="5">The sequence shown here is derived from an EMBL/GenBank/DDBJ whole genome shotgun (WGS) entry which is preliminary data.</text>
</comment>
<dbReference type="SUPFAM" id="SSF82171">
    <property type="entry name" value="DPP6 N-terminal domain-like"/>
    <property type="match status" value="1"/>
</dbReference>
<keyword evidence="5" id="KW-0645">Protease</keyword>
<dbReference type="InterPro" id="IPR011042">
    <property type="entry name" value="6-blade_b-propeller_TolB-like"/>
</dbReference>
<dbReference type="InterPro" id="IPR001375">
    <property type="entry name" value="Peptidase_S9_cat"/>
</dbReference>
<dbReference type="eggNOG" id="COG0823">
    <property type="taxonomic scope" value="Bacteria"/>
</dbReference>
<keyword evidence="2" id="KW-0720">Serine protease</keyword>
<organism evidence="5 6">
    <name type="scientific">Novosphingobium resinovorum</name>
    <dbReference type="NCBI Taxonomy" id="158500"/>
    <lineage>
        <taxon>Bacteria</taxon>
        <taxon>Pseudomonadati</taxon>
        <taxon>Pseudomonadota</taxon>
        <taxon>Alphaproteobacteria</taxon>
        <taxon>Sphingomonadales</taxon>
        <taxon>Sphingomonadaceae</taxon>
        <taxon>Novosphingobium</taxon>
    </lineage>
</organism>
<sequence length="726" mass="79169">MNPLFALALATAAPSGTIADSQTSVDPCSMDDGTGQNGAHARRGVTTRDLATLADIGRVGPYASPTPIGVSPSGLSAAFVVRRANPDANSYCQRLILVETSGGRGREVDRGGEFMRASMSLWRLAALQAGFAAVVAPRWSPDGQAVAYLKRLGGSTQIWTVDVVSGKAVQATHSASDIEDFSWSPDGGAFIIAHRPALLKAKADIEREGKTGWLFDERFSPMQQHRPFPLEPMPISYDRVDRKTGAIIAATDADIALIDPSRQAGKPEGSGLYAANDFGDRVWTEKADPERPRTAGVLTMSDASGTKQLCNDTVCARVQDLWWAPGRREVWFLGREGWANSQSALYRWLPGTARPTLIWRSDDALIGCVPARDSLLCAHEAATSPRKIVSINMRNGRQATVFDPNPGFTSLRLGNAQRFRFRNAYGVECYADLVLPTDHKAGQKHPLVLVQYVNDGFLRGGTGDEVPVQALAAQGFAVLSFARPMFVSSALKAASGVEQRQLNRVGWVDRRSVQSAVEVAIQKAIDTGAVDSTRMGISGLSDGASTTQWALLNSDLFSAAALGSCCEDRVALPLNGGPGYEQFLREMNYPAFDVEDRPFWAPLSFVENADRLKTPILIQTADTEYAMGLDVISALRARGKPLEVRVFPGEAHFKWQPEHRLAMYDRVVAWFRFWLMHEIDCRAARQADNDRWLGMMEPARRKEVRCISEGSHDLAQASASAISSKR</sequence>
<dbReference type="Proteomes" id="UP000024329">
    <property type="component" value="Unassembled WGS sequence"/>
</dbReference>
<dbReference type="Gene3D" id="2.120.10.30">
    <property type="entry name" value="TolB, C-terminal domain"/>
    <property type="match status" value="1"/>
</dbReference>
<evidence type="ECO:0000313" key="6">
    <source>
        <dbReference type="Proteomes" id="UP000024329"/>
    </source>
</evidence>
<feature type="region of interest" description="Disordered" evidence="3">
    <location>
        <begin position="16"/>
        <end position="43"/>
    </location>
</feature>
<dbReference type="InterPro" id="IPR029058">
    <property type="entry name" value="AB_hydrolase_fold"/>
</dbReference>
<dbReference type="eggNOG" id="COG1506">
    <property type="taxonomic scope" value="Bacteria"/>
</dbReference>
<dbReference type="PANTHER" id="PTHR42776">
    <property type="entry name" value="SERINE PEPTIDASE S9 FAMILY MEMBER"/>
    <property type="match status" value="1"/>
</dbReference>
<dbReference type="PATRIC" id="fig|158500.4.peg.1975"/>